<evidence type="ECO:0000259" key="14">
    <source>
        <dbReference type="PROSITE" id="PS51140"/>
    </source>
</evidence>
<feature type="transmembrane region" description="Helical" evidence="12">
    <location>
        <begin position="99"/>
        <end position="119"/>
    </location>
</feature>
<dbReference type="PROSITE" id="PS51140">
    <property type="entry name" value="CUE"/>
    <property type="match status" value="1"/>
</dbReference>
<evidence type="ECO:0000256" key="3">
    <source>
        <dbReference type="ARBA" id="ARBA00022679"/>
    </source>
</evidence>
<dbReference type="SMART" id="SM00546">
    <property type="entry name" value="CUE"/>
    <property type="match status" value="1"/>
</dbReference>
<keyword evidence="5" id="KW-0479">Metal-binding</keyword>
<dbReference type="Gene3D" id="1.10.8.10">
    <property type="entry name" value="DNA helicase RuvA subunit, C-terminal domain"/>
    <property type="match status" value="1"/>
</dbReference>
<keyword evidence="3" id="KW-0808">Transferase</keyword>
<dbReference type="GO" id="GO:0005886">
    <property type="term" value="C:plasma membrane"/>
    <property type="evidence" value="ECO:0007669"/>
    <property type="project" value="TreeGrafter"/>
</dbReference>
<dbReference type="Pfam" id="PF13639">
    <property type="entry name" value="zf-RING_2"/>
    <property type="match status" value="1"/>
</dbReference>
<sequence>MTPFIPIVRNLTLSFSSSSPKPSFSSEIVSPFLLCDNKVGETGKKLKERERERGGSPKPYSSSDAIEASLDLVRLIAMRWWDGAASSDRPLDLLLGSHVTIALLVNLAINLFLLLILCLKSIFFVQLHPSETRKLLERIINYVIYKGTFLPLVVPPNVVQVSLWSTWLIFLCSLKMFQSLAKDRLELLNASPTATPMKYLRVYSALLLVLSADFLWMKFCTTIYGSYSSPLFVLLFFEPLSIAFETLQAIMVHGFQLFEIWQRHSMDSGADFFDFQASYKKAAGSLYEWRGILIRNCGFLVDLMTLSMALGHYLMIWWLRGMAFHLADAVLVLNLRALVTAIFKRIKAYIKLRKALSSLNGALPDASYEELCAYNDECAICRGPMARAKKLSCSHLFHLACLRSWLDQGLTEVYSCPTCRRPLFLSAPQRHTGSIAEDAADGQQLAEQFNLGLNQQGIPGHALPVGAFPDQQQNPSDAVWSRGAGLDSGWVPSWSNSGTEGAGSSSAIRSVGLSGVQMMMRQLASVSENYSQGGSSWNLWPSHSTAGSSAAQSSSHAYNRGASGLRFRSTSPANGNMTEVLSMAERVREVLPHIPDELIIQDLLRTNNINITVNNLLLMQ</sequence>
<dbReference type="GO" id="GO:0008270">
    <property type="term" value="F:zinc ion binding"/>
    <property type="evidence" value="ECO:0007669"/>
    <property type="project" value="UniProtKB-KW"/>
</dbReference>
<feature type="transmembrane region" description="Helical" evidence="12">
    <location>
        <begin position="202"/>
        <end position="225"/>
    </location>
</feature>
<evidence type="ECO:0000256" key="4">
    <source>
        <dbReference type="ARBA" id="ARBA00022692"/>
    </source>
</evidence>
<dbReference type="GO" id="GO:0000151">
    <property type="term" value="C:ubiquitin ligase complex"/>
    <property type="evidence" value="ECO:0007669"/>
    <property type="project" value="TreeGrafter"/>
</dbReference>
<feature type="domain" description="RING-type" evidence="13">
    <location>
        <begin position="378"/>
        <end position="420"/>
    </location>
</feature>
<dbReference type="PROSITE" id="PS50089">
    <property type="entry name" value="ZF_RING_2"/>
    <property type="match status" value="1"/>
</dbReference>
<dbReference type="AlphaFoldDB" id="A0A6V7QNY6"/>
<feature type="domain" description="CUE" evidence="14">
    <location>
        <begin position="579"/>
        <end position="620"/>
    </location>
</feature>
<name>A0A6V7QNY6_ANACO</name>
<keyword evidence="7" id="KW-0833">Ubl conjugation pathway</keyword>
<dbReference type="InterPro" id="IPR001841">
    <property type="entry name" value="Znf_RING"/>
</dbReference>
<keyword evidence="9 12" id="KW-1133">Transmembrane helix</keyword>
<dbReference type="GO" id="GO:0005829">
    <property type="term" value="C:cytosol"/>
    <property type="evidence" value="ECO:0007669"/>
    <property type="project" value="TreeGrafter"/>
</dbReference>
<comment type="subcellular location">
    <subcellularLocation>
        <location evidence="1">Membrane</location>
        <topology evidence="1">Multi-pass membrane protein</topology>
    </subcellularLocation>
</comment>
<proteinExistence type="predicted"/>
<dbReference type="SUPFAM" id="SSF57850">
    <property type="entry name" value="RING/U-box"/>
    <property type="match status" value="1"/>
</dbReference>
<dbReference type="FunFam" id="3.30.40.10:FF:000259">
    <property type="entry name" value="E3 ubiquitin protein ligase RIN2"/>
    <property type="match status" value="1"/>
</dbReference>
<dbReference type="InterPro" id="IPR003892">
    <property type="entry name" value="CUE"/>
</dbReference>
<evidence type="ECO:0000256" key="2">
    <source>
        <dbReference type="ARBA" id="ARBA00004906"/>
    </source>
</evidence>
<evidence type="ECO:0000256" key="5">
    <source>
        <dbReference type="ARBA" id="ARBA00022723"/>
    </source>
</evidence>
<feature type="transmembrane region" description="Helical" evidence="12">
    <location>
        <begin position="299"/>
        <end position="318"/>
    </location>
</feature>
<evidence type="ECO:0000256" key="6">
    <source>
        <dbReference type="ARBA" id="ARBA00022771"/>
    </source>
</evidence>
<evidence type="ECO:0000256" key="12">
    <source>
        <dbReference type="SAM" id="Phobius"/>
    </source>
</evidence>
<dbReference type="Pfam" id="PF02845">
    <property type="entry name" value="CUE"/>
    <property type="match status" value="1"/>
</dbReference>
<evidence type="ECO:0000256" key="11">
    <source>
        <dbReference type="PROSITE-ProRule" id="PRU00175"/>
    </source>
</evidence>
<dbReference type="GO" id="GO:0034052">
    <property type="term" value="P:positive regulation of plant-type hypersensitive response"/>
    <property type="evidence" value="ECO:0007669"/>
    <property type="project" value="TreeGrafter"/>
</dbReference>
<protein>
    <recommendedName>
        <fullName evidence="16">E3 ubiquitin protein ligase RIN2</fullName>
    </recommendedName>
</protein>
<dbReference type="SMART" id="SM00184">
    <property type="entry name" value="RING"/>
    <property type="match status" value="1"/>
</dbReference>
<dbReference type="InterPro" id="IPR057992">
    <property type="entry name" value="TPR_SYVN1_N"/>
</dbReference>
<dbReference type="Gene3D" id="3.30.40.10">
    <property type="entry name" value="Zinc/RING finger domain, C3HC4 (zinc finger)"/>
    <property type="match status" value="1"/>
</dbReference>
<dbReference type="GO" id="GO:0006511">
    <property type="term" value="P:ubiquitin-dependent protein catabolic process"/>
    <property type="evidence" value="ECO:0007669"/>
    <property type="project" value="TreeGrafter"/>
</dbReference>
<evidence type="ECO:0000313" key="15">
    <source>
        <dbReference type="EMBL" id="CAD1844859.1"/>
    </source>
</evidence>
<dbReference type="EMBL" id="LR862137">
    <property type="protein sequence ID" value="CAD1844859.1"/>
    <property type="molecule type" value="Genomic_DNA"/>
</dbReference>
<keyword evidence="6 11" id="KW-0863">Zinc-finger</keyword>
<dbReference type="GO" id="GO:0061630">
    <property type="term" value="F:ubiquitin protein ligase activity"/>
    <property type="evidence" value="ECO:0007669"/>
    <property type="project" value="TreeGrafter"/>
</dbReference>
<reference evidence="15" key="1">
    <citation type="submission" date="2020-07" db="EMBL/GenBank/DDBJ databases">
        <authorList>
            <person name="Lin J."/>
        </authorList>
    </citation>
    <scope>NUCLEOTIDE SEQUENCE</scope>
</reference>
<keyword evidence="10 12" id="KW-0472">Membrane</keyword>
<evidence type="ECO:0000256" key="8">
    <source>
        <dbReference type="ARBA" id="ARBA00022833"/>
    </source>
</evidence>
<comment type="pathway">
    <text evidence="2">Protein modification; protein ubiquitination.</text>
</comment>
<dbReference type="GO" id="GO:0016567">
    <property type="term" value="P:protein ubiquitination"/>
    <property type="evidence" value="ECO:0007669"/>
    <property type="project" value="TreeGrafter"/>
</dbReference>
<evidence type="ECO:0000256" key="9">
    <source>
        <dbReference type="ARBA" id="ARBA00022989"/>
    </source>
</evidence>
<organism evidence="15">
    <name type="scientific">Ananas comosus var. bracteatus</name>
    <name type="common">red pineapple</name>
    <dbReference type="NCBI Taxonomy" id="296719"/>
    <lineage>
        <taxon>Eukaryota</taxon>
        <taxon>Viridiplantae</taxon>
        <taxon>Streptophyta</taxon>
        <taxon>Embryophyta</taxon>
        <taxon>Tracheophyta</taxon>
        <taxon>Spermatophyta</taxon>
        <taxon>Magnoliopsida</taxon>
        <taxon>Liliopsida</taxon>
        <taxon>Poales</taxon>
        <taxon>Bromeliaceae</taxon>
        <taxon>Bromelioideae</taxon>
        <taxon>Ananas</taxon>
    </lineage>
</organism>
<evidence type="ECO:0008006" key="16">
    <source>
        <dbReference type="Google" id="ProtNLM"/>
    </source>
</evidence>
<dbReference type="PANTHER" id="PTHR15067:SF4">
    <property type="entry name" value="E3 UBIQUITIN-PROTEIN LIGASE RNF8"/>
    <property type="match status" value="1"/>
</dbReference>
<evidence type="ECO:0000259" key="13">
    <source>
        <dbReference type="PROSITE" id="PS50089"/>
    </source>
</evidence>
<accession>A0A6V7QNY6</accession>
<dbReference type="GO" id="GO:0043130">
    <property type="term" value="F:ubiquitin binding"/>
    <property type="evidence" value="ECO:0007669"/>
    <property type="project" value="InterPro"/>
</dbReference>
<evidence type="ECO:0000256" key="7">
    <source>
        <dbReference type="ARBA" id="ARBA00022786"/>
    </source>
</evidence>
<gene>
    <name evidence="15" type="ORF">CB5_LOCUS28070</name>
</gene>
<dbReference type="CDD" id="cd16455">
    <property type="entry name" value="RING-H2_AMFR"/>
    <property type="match status" value="1"/>
</dbReference>
<dbReference type="Pfam" id="PF25563">
    <property type="entry name" value="TPR_SYVN1_N"/>
    <property type="match status" value="1"/>
</dbReference>
<evidence type="ECO:0000256" key="10">
    <source>
        <dbReference type="ARBA" id="ARBA00023136"/>
    </source>
</evidence>
<keyword evidence="4 12" id="KW-0812">Transmembrane</keyword>
<feature type="transmembrane region" description="Helical" evidence="12">
    <location>
        <begin position="231"/>
        <end position="258"/>
    </location>
</feature>
<dbReference type="PANTHER" id="PTHR15067">
    <property type="entry name" value="E3 UBIQUITIN-PROTEIN LIGASE RNF8"/>
    <property type="match status" value="1"/>
</dbReference>
<keyword evidence="8" id="KW-0862">Zinc</keyword>
<dbReference type="InterPro" id="IPR013083">
    <property type="entry name" value="Znf_RING/FYVE/PHD"/>
</dbReference>
<evidence type="ECO:0000256" key="1">
    <source>
        <dbReference type="ARBA" id="ARBA00004141"/>
    </source>
</evidence>